<evidence type="ECO:0000313" key="5">
    <source>
        <dbReference type="EMBL" id="KAG0728092.1"/>
    </source>
</evidence>
<keyword evidence="2" id="KW-0539">Nucleus</keyword>
<dbReference type="PANTHER" id="PTHR21583:SF8">
    <property type="entry name" value="PROTEIN ELYS"/>
    <property type="match status" value="1"/>
</dbReference>
<proteinExistence type="predicted"/>
<dbReference type="InterPro" id="IPR052620">
    <property type="entry name" value="ELYS/MEL-28_NucAsmblyFactor"/>
</dbReference>
<evidence type="ECO:0000256" key="2">
    <source>
        <dbReference type="ARBA" id="ARBA00023242"/>
    </source>
</evidence>
<dbReference type="EMBL" id="JACEEZ010002650">
    <property type="protein sequence ID" value="KAG0728092.1"/>
    <property type="molecule type" value="Genomic_DNA"/>
</dbReference>
<dbReference type="Proteomes" id="UP000770661">
    <property type="component" value="Unassembled WGS sequence"/>
</dbReference>
<comment type="caution">
    <text evidence="5">The sequence shown here is derived from an EMBL/GenBank/DDBJ whole genome shotgun (WGS) entry which is preliminary data.</text>
</comment>
<evidence type="ECO:0000313" key="6">
    <source>
        <dbReference type="Proteomes" id="UP000770661"/>
    </source>
</evidence>
<evidence type="ECO:0000259" key="3">
    <source>
        <dbReference type="Pfam" id="PF13934"/>
    </source>
</evidence>
<dbReference type="InterPro" id="IPR032040">
    <property type="entry name" value="ELYS-bb"/>
</dbReference>
<keyword evidence="6" id="KW-1185">Reference proteome</keyword>
<gene>
    <name evidence="5" type="primary">AHCTF1</name>
    <name evidence="5" type="ORF">GWK47_033214</name>
</gene>
<dbReference type="OrthoDB" id="6513151at2759"/>
<feature type="domain" description="ELYS beta-propeller" evidence="4">
    <location>
        <begin position="263"/>
        <end position="505"/>
    </location>
</feature>
<evidence type="ECO:0000259" key="4">
    <source>
        <dbReference type="Pfam" id="PF16687"/>
    </source>
</evidence>
<name>A0A8J4YJ88_CHIOP</name>
<evidence type="ECO:0000256" key="1">
    <source>
        <dbReference type="ARBA" id="ARBA00004123"/>
    </source>
</evidence>
<organism evidence="5 6">
    <name type="scientific">Chionoecetes opilio</name>
    <name type="common">Atlantic snow crab</name>
    <name type="synonym">Cancer opilio</name>
    <dbReference type="NCBI Taxonomy" id="41210"/>
    <lineage>
        <taxon>Eukaryota</taxon>
        <taxon>Metazoa</taxon>
        <taxon>Ecdysozoa</taxon>
        <taxon>Arthropoda</taxon>
        <taxon>Crustacea</taxon>
        <taxon>Multicrustacea</taxon>
        <taxon>Malacostraca</taxon>
        <taxon>Eumalacostraca</taxon>
        <taxon>Eucarida</taxon>
        <taxon>Decapoda</taxon>
        <taxon>Pleocyemata</taxon>
        <taxon>Brachyura</taxon>
        <taxon>Eubrachyura</taxon>
        <taxon>Majoidea</taxon>
        <taxon>Majidae</taxon>
        <taxon>Chionoecetes</taxon>
    </lineage>
</organism>
<dbReference type="PANTHER" id="PTHR21583">
    <property type="entry name" value="ELYS PROTEIN"/>
    <property type="match status" value="1"/>
</dbReference>
<dbReference type="AlphaFoldDB" id="A0A8J4YJ88"/>
<reference evidence="5" key="1">
    <citation type="submission" date="2020-07" db="EMBL/GenBank/DDBJ databases">
        <title>The High-quality genome of the commercially important snow crab, Chionoecetes opilio.</title>
        <authorList>
            <person name="Jeong J.-H."/>
            <person name="Ryu S."/>
        </authorList>
    </citation>
    <scope>NUCLEOTIDE SEQUENCE</scope>
    <source>
        <strain evidence="5">MADBK_172401_WGS</strain>
        <tissue evidence="5">Digestive gland</tissue>
    </source>
</reference>
<sequence length="1117" mass="120520">MVGVSVVQVAQAVRHTPLPALTPHTGTGHEDYVKHMDAAPAAPLQAVGGFVGGGQLAWRAAGPTVELLDPVRGTRKAAWTFGAVLHNGGAQVTSVCGVGRGAVSHVVVGVDLGADRRPRGMVALLSLRSSRVTRAFHFQHRVTKVCMASGGEQTVDSGTLAPELRHWQGLLVVGTAHGTCTSSTWHSTWAVSDWLGHKVLSDEVSPGTLAAVTTPDPAAEHTRVTALRQRCHPTMCLSDGMSSGGRFQLLGPDDNVLFEVASQRVAVTALAFFPQLAALVVGYNFGAFQIINLSTITIDCASPYEESMPPVLSFACQEPENDPKNYMYLWLCRSWPPQGGSEGGSQGGGPGSHALCTLYAMIYDSKVWIEGHGLWFQGLASISPRFEFDILGGLGLRGPPEGPSRVFSATTVQLSTPPAAAAAAAGGPSLAALTPHDEDSGSVLEQSLCVFGWVGGVREGEVLSLHHYLAVFDINQWYQAQMPSSLKLEESQLCPYMSFHLLDRVPGVGCGGAGGEAVLGAAPKPASWAQHTSHTCNDSDWFPAALSYDAHVVTSGSLVEYRCPSTQQAALALLSACGPAAVVDPQQAHAACVFAGLIPSDPAHHSLNSSASAMMLEREAVLNVALDQQLISLLVQCVREFSEGRFSTLGCSLPALLDWAWHRVTEIKASNDTLSLPLFDPECGVVSTDTIALLHQNLTHLITLTTIITTIRDNAHANLITAQGCSELEGRVRVVGLVVVHSEAVLWFHHCGLLCPAPLDDPGDDAAVPFPAHLLARIYKNRNVSETIEHFLLQCPHFHSHRAVLRSQLLTLNVTTGDLPTLLAGAGVLPSRQHAVIRLTCAFLRKTGQLQRLRSEISHLSASLTGNEVLMIDGLLEEAAEACGGSLGGAWEEEGGGAYPPPSLHALLTMFLLPYVPTTTKHRIVQYLFLDLASLLSDGYVRVVEELVKYPSSFSLSPSLIKLTQAFWLLDHKDFQEGLNVLLDPLVNPCDLTPWQHKRIMKAFLYQGEHGRALTYAKLRRPPKVDVDDIRLHLTLLLANRLVREAFHYQRSHRTHTNTHDLLQHFFTGCEQQGGLESVIHLPLSPLEEAALVDYLRTSTSTAAHDYLLVYYLQRAR</sequence>
<dbReference type="Pfam" id="PF16687">
    <property type="entry name" value="ELYS-bb"/>
    <property type="match status" value="1"/>
</dbReference>
<comment type="subcellular location">
    <subcellularLocation>
        <location evidence="1">Nucleus</location>
    </subcellularLocation>
</comment>
<protein>
    <submittedName>
        <fullName evidence="5">Protein ELYS</fullName>
    </submittedName>
</protein>
<dbReference type="GO" id="GO:0005634">
    <property type="term" value="C:nucleus"/>
    <property type="evidence" value="ECO:0007669"/>
    <property type="project" value="UniProtKB-SubCell"/>
</dbReference>
<dbReference type="InterPro" id="IPR025151">
    <property type="entry name" value="ELYS_dom"/>
</dbReference>
<dbReference type="Pfam" id="PF13934">
    <property type="entry name" value="ELYS"/>
    <property type="match status" value="1"/>
</dbReference>
<feature type="domain" description="ELYS-like" evidence="3">
    <location>
        <begin position="870"/>
        <end position="1098"/>
    </location>
</feature>
<accession>A0A8J4YJ88</accession>